<evidence type="ECO:0000313" key="4">
    <source>
        <dbReference type="Proteomes" id="UP000038802"/>
    </source>
</evidence>
<reference evidence="4 5" key="2">
    <citation type="submission" date="2015-03" db="EMBL/GenBank/DDBJ databases">
        <authorList>
            <consortium name="Pathogen Informatics"/>
        </authorList>
    </citation>
    <scope>NUCLEOTIDE SEQUENCE [LARGE SCALE GENOMIC DNA]</scope>
    <source>
        <strain evidence="4">K00500041</strain>
        <strain evidence="3 5">M09401471</strain>
    </source>
</reference>
<feature type="region of interest" description="Disordered" evidence="1">
    <location>
        <begin position="95"/>
        <end position="114"/>
    </location>
</feature>
<name>A0A0U0UN43_MYCTX</name>
<evidence type="ECO:0000313" key="3">
    <source>
        <dbReference type="EMBL" id="COV61155.1"/>
    </source>
</evidence>
<dbReference type="Proteomes" id="UP000038802">
    <property type="component" value="Unassembled WGS sequence"/>
</dbReference>
<sequence>MHELECCAFGRPGAVAVNGVELVGVLLHVGAQPLHPATLGQIDEFRNGLHPKVERVDEASRCRQVGRWFDWLRAPSGPGKRSRMQGIDQHIAGTVRRRRPQREIRQIGEIPDAP</sequence>
<dbReference type="Proteomes" id="UP000044938">
    <property type="component" value="Unassembled WGS sequence"/>
</dbReference>
<dbReference type="EMBL" id="CSAE01000130">
    <property type="protein sequence ID" value="COV50362.1"/>
    <property type="molecule type" value="Genomic_DNA"/>
</dbReference>
<organism evidence="2 4">
    <name type="scientific">Mycobacterium tuberculosis</name>
    <dbReference type="NCBI Taxonomy" id="1773"/>
    <lineage>
        <taxon>Bacteria</taxon>
        <taxon>Bacillati</taxon>
        <taxon>Actinomycetota</taxon>
        <taxon>Actinomycetes</taxon>
        <taxon>Mycobacteriales</taxon>
        <taxon>Mycobacteriaceae</taxon>
        <taxon>Mycobacterium</taxon>
        <taxon>Mycobacterium tuberculosis complex</taxon>
    </lineage>
</organism>
<dbReference type="AlphaFoldDB" id="A0A0U0UN43"/>
<reference evidence="2" key="1">
    <citation type="submission" date="2015-03" db="EMBL/GenBank/DDBJ databases">
        <authorList>
            <person name="Murphy D."/>
        </authorList>
    </citation>
    <scope>NUCLEOTIDE SEQUENCE [LARGE SCALE GENOMIC DNA]</scope>
    <source>
        <strain evidence="2">K00500041</strain>
    </source>
</reference>
<dbReference type="EMBL" id="CSAJ01000043">
    <property type="protein sequence ID" value="COV61155.1"/>
    <property type="molecule type" value="Genomic_DNA"/>
</dbReference>
<evidence type="ECO:0000313" key="5">
    <source>
        <dbReference type="Proteomes" id="UP000044938"/>
    </source>
</evidence>
<gene>
    <name evidence="2" type="ORF">ERS007703_01528</name>
    <name evidence="3" type="ORF">ERS007720_00566</name>
</gene>
<evidence type="ECO:0000313" key="2">
    <source>
        <dbReference type="EMBL" id="COV50362.1"/>
    </source>
</evidence>
<evidence type="ECO:0000256" key="1">
    <source>
        <dbReference type="SAM" id="MobiDB-lite"/>
    </source>
</evidence>
<accession>A0A0U0UN43</accession>
<protein>
    <submittedName>
        <fullName evidence="2">Uncharacterized protein</fullName>
    </submittedName>
</protein>
<proteinExistence type="predicted"/>